<evidence type="ECO:0000256" key="16">
    <source>
        <dbReference type="SAM" id="Coils"/>
    </source>
</evidence>
<evidence type="ECO:0000256" key="9">
    <source>
        <dbReference type="ARBA" id="ARBA00022737"/>
    </source>
</evidence>
<evidence type="ECO:0000256" key="13">
    <source>
        <dbReference type="ARBA" id="ARBA00022989"/>
    </source>
</evidence>
<dbReference type="InterPro" id="IPR036013">
    <property type="entry name" value="Band_7/SPFH_dom_sf"/>
</dbReference>
<evidence type="ECO:0000256" key="8">
    <source>
        <dbReference type="ARBA" id="ARBA00022729"/>
    </source>
</evidence>
<evidence type="ECO:0000256" key="12">
    <source>
        <dbReference type="ARBA" id="ARBA00022825"/>
    </source>
</evidence>
<keyword evidence="14" id="KW-0346">Stress response</keyword>
<dbReference type="PANTHER" id="PTHR42911:SF1">
    <property type="entry name" value="MODULATOR OF FTSH PROTEASE HFLC"/>
    <property type="match status" value="1"/>
</dbReference>
<dbReference type="NCBIfam" id="TIGR01932">
    <property type="entry name" value="hflC"/>
    <property type="match status" value="1"/>
</dbReference>
<keyword evidence="9" id="KW-0677">Repeat</keyword>
<feature type="domain" description="Band 7" evidence="19">
    <location>
        <begin position="101"/>
        <end position="279"/>
    </location>
</feature>
<feature type="compositionally biased region" description="Basic and acidic residues" evidence="17">
    <location>
        <begin position="710"/>
        <end position="722"/>
    </location>
</feature>
<keyword evidence="15 18" id="KW-0472">Membrane</keyword>
<dbReference type="InterPro" id="IPR001940">
    <property type="entry name" value="Peptidase_S1C"/>
</dbReference>
<evidence type="ECO:0000256" key="4">
    <source>
        <dbReference type="ARBA" id="ARBA00007862"/>
    </source>
</evidence>
<feature type="region of interest" description="Disordered" evidence="17">
    <location>
        <begin position="1"/>
        <end position="63"/>
    </location>
</feature>
<evidence type="ECO:0000256" key="18">
    <source>
        <dbReference type="SAM" id="Phobius"/>
    </source>
</evidence>
<keyword evidence="11" id="KW-0378">Hydrolase</keyword>
<dbReference type="InterPro" id="IPR019201">
    <property type="entry name" value="DUF2065"/>
</dbReference>
<organism evidence="20 21">
    <name type="scientific">Symbiodinium necroappetens</name>
    <dbReference type="NCBI Taxonomy" id="1628268"/>
    <lineage>
        <taxon>Eukaryota</taxon>
        <taxon>Sar</taxon>
        <taxon>Alveolata</taxon>
        <taxon>Dinophyceae</taxon>
        <taxon>Suessiales</taxon>
        <taxon>Symbiodiniaceae</taxon>
        <taxon>Symbiodinium</taxon>
    </lineage>
</organism>
<keyword evidence="16" id="KW-0175">Coiled coil</keyword>
<keyword evidence="13 18" id="KW-1133">Transmembrane helix</keyword>
<dbReference type="InterPro" id="IPR001107">
    <property type="entry name" value="Band_7"/>
</dbReference>
<keyword evidence="7 18" id="KW-0812">Transmembrane</keyword>
<dbReference type="SUPFAM" id="SSF50494">
    <property type="entry name" value="Trypsin-like serine proteases"/>
    <property type="match status" value="1"/>
</dbReference>
<keyword evidence="21" id="KW-1185">Reference proteome</keyword>
<evidence type="ECO:0000256" key="1">
    <source>
        <dbReference type="ARBA" id="ARBA00004196"/>
    </source>
</evidence>
<dbReference type="SUPFAM" id="SSF117892">
    <property type="entry name" value="Band 7/SPFH domain"/>
    <property type="match status" value="2"/>
</dbReference>
<evidence type="ECO:0000256" key="6">
    <source>
        <dbReference type="ARBA" id="ARBA00022670"/>
    </source>
</evidence>
<comment type="similarity">
    <text evidence="4">Belongs to the band 7/mec-2 family. HflC subfamily.</text>
</comment>
<dbReference type="InterPro" id="IPR010200">
    <property type="entry name" value="HflC"/>
</dbReference>
<feature type="transmembrane region" description="Helical" evidence="18">
    <location>
        <begin position="752"/>
        <end position="770"/>
    </location>
</feature>
<dbReference type="Gene3D" id="2.40.10.120">
    <property type="match status" value="1"/>
</dbReference>
<dbReference type="Pfam" id="PF01145">
    <property type="entry name" value="Band_7"/>
    <property type="match status" value="2"/>
</dbReference>
<dbReference type="InterPro" id="IPR009003">
    <property type="entry name" value="Peptidase_S1_PA"/>
</dbReference>
<dbReference type="AlphaFoldDB" id="A0A812ZB14"/>
<feature type="non-terminal residue" evidence="20">
    <location>
        <position position="1"/>
    </location>
</feature>
<dbReference type="GO" id="GO:0004252">
    <property type="term" value="F:serine-type endopeptidase activity"/>
    <property type="evidence" value="ECO:0007669"/>
    <property type="project" value="InterPro"/>
</dbReference>
<evidence type="ECO:0000313" key="21">
    <source>
        <dbReference type="Proteomes" id="UP000601435"/>
    </source>
</evidence>
<evidence type="ECO:0000259" key="19">
    <source>
        <dbReference type="SMART" id="SM00244"/>
    </source>
</evidence>
<dbReference type="NCBIfam" id="TIGR01933">
    <property type="entry name" value="hflK"/>
    <property type="match status" value="1"/>
</dbReference>
<keyword evidence="8" id="KW-0732">Signal</keyword>
<keyword evidence="10" id="KW-0574">Periplasm</keyword>
<dbReference type="Pfam" id="PF09838">
    <property type="entry name" value="DUF2065"/>
    <property type="match status" value="1"/>
</dbReference>
<dbReference type="GO" id="GO:0006508">
    <property type="term" value="P:proteolysis"/>
    <property type="evidence" value="ECO:0007669"/>
    <property type="project" value="UniProtKB-KW"/>
</dbReference>
<dbReference type="Gene3D" id="3.30.479.30">
    <property type="entry name" value="Band 7 domain"/>
    <property type="match status" value="2"/>
</dbReference>
<evidence type="ECO:0000313" key="20">
    <source>
        <dbReference type="EMBL" id="CAE7817977.1"/>
    </source>
</evidence>
<evidence type="ECO:0000256" key="17">
    <source>
        <dbReference type="SAM" id="MobiDB-lite"/>
    </source>
</evidence>
<evidence type="ECO:0000256" key="14">
    <source>
        <dbReference type="ARBA" id="ARBA00023016"/>
    </source>
</evidence>
<feature type="coiled-coil region" evidence="16">
    <location>
        <begin position="271"/>
        <end position="331"/>
    </location>
</feature>
<accession>A0A812ZB14</accession>
<dbReference type="FunFam" id="2.40.10.120:FF:000007">
    <property type="entry name" value="Periplasmic serine endoprotease DegP-like"/>
    <property type="match status" value="1"/>
</dbReference>
<dbReference type="CDD" id="cd03404">
    <property type="entry name" value="SPFH_HflK"/>
    <property type="match status" value="1"/>
</dbReference>
<dbReference type="EMBL" id="CAJNJA010046540">
    <property type="protein sequence ID" value="CAE7817977.1"/>
    <property type="molecule type" value="Genomic_DNA"/>
</dbReference>
<feature type="compositionally biased region" description="Low complexity" evidence="17">
    <location>
        <begin position="731"/>
        <end position="743"/>
    </location>
</feature>
<dbReference type="CDD" id="cd03405">
    <property type="entry name" value="SPFH_HflC"/>
    <property type="match status" value="1"/>
</dbReference>
<comment type="similarity">
    <text evidence="3">Belongs to the band 7/mec-2 family. HflK subfamily.</text>
</comment>
<feature type="region of interest" description="Disordered" evidence="17">
    <location>
        <begin position="823"/>
        <end position="843"/>
    </location>
</feature>
<reference evidence="20" key="1">
    <citation type="submission" date="2021-02" db="EMBL/GenBank/DDBJ databases">
        <authorList>
            <person name="Dougan E. K."/>
            <person name="Rhodes N."/>
            <person name="Thang M."/>
            <person name="Chan C."/>
        </authorList>
    </citation>
    <scope>NUCLEOTIDE SEQUENCE</scope>
</reference>
<evidence type="ECO:0000256" key="7">
    <source>
        <dbReference type="ARBA" id="ARBA00022692"/>
    </source>
</evidence>
<dbReference type="PANTHER" id="PTHR42911">
    <property type="entry name" value="MODULATOR OF FTSH PROTEASE HFLC"/>
    <property type="match status" value="1"/>
</dbReference>
<comment type="subcellular location">
    <subcellularLocation>
        <location evidence="1">Cell envelope</location>
    </subcellularLocation>
    <subcellularLocation>
        <location evidence="2">Membrane</location>
    </subcellularLocation>
</comment>
<feature type="region of interest" description="Disordered" evidence="17">
    <location>
        <begin position="710"/>
        <end position="745"/>
    </location>
</feature>
<evidence type="ECO:0000256" key="15">
    <source>
        <dbReference type="ARBA" id="ARBA00023136"/>
    </source>
</evidence>
<evidence type="ECO:0000256" key="2">
    <source>
        <dbReference type="ARBA" id="ARBA00004370"/>
    </source>
</evidence>
<evidence type="ECO:0000256" key="5">
    <source>
        <dbReference type="ARBA" id="ARBA00010541"/>
    </source>
</evidence>
<keyword evidence="6" id="KW-0645">Protease</keyword>
<dbReference type="Pfam" id="PF13365">
    <property type="entry name" value="Trypsin_2"/>
    <property type="match status" value="1"/>
</dbReference>
<evidence type="ECO:0000256" key="11">
    <source>
        <dbReference type="ARBA" id="ARBA00022801"/>
    </source>
</evidence>
<feature type="compositionally biased region" description="Gly residues" evidence="17">
    <location>
        <begin position="1"/>
        <end position="57"/>
    </location>
</feature>
<feature type="compositionally biased region" description="Basic residues" evidence="17">
    <location>
        <begin position="829"/>
        <end position="838"/>
    </location>
</feature>
<keyword evidence="12" id="KW-0720">Serine protease</keyword>
<dbReference type="OrthoDB" id="4217619at2759"/>
<feature type="transmembrane region" description="Helical" evidence="18">
    <location>
        <begin position="791"/>
        <end position="810"/>
    </location>
</feature>
<protein>
    <submittedName>
        <fullName evidence="20">HtrA protein</fullName>
    </submittedName>
</protein>
<dbReference type="Proteomes" id="UP000601435">
    <property type="component" value="Unassembled WGS sequence"/>
</dbReference>
<dbReference type="PRINTS" id="PR00834">
    <property type="entry name" value="PROTEASES2C"/>
</dbReference>
<gene>
    <name evidence="20" type="primary">htrA</name>
    <name evidence="20" type="ORF">SNEC2469_LOCUS24294</name>
</gene>
<dbReference type="InterPro" id="IPR010201">
    <property type="entry name" value="HflK"/>
</dbReference>
<feature type="domain" description="Band 7" evidence="19">
    <location>
        <begin position="409"/>
        <end position="603"/>
    </location>
</feature>
<name>A0A812ZB14_9DINO</name>
<evidence type="ECO:0000256" key="3">
    <source>
        <dbReference type="ARBA" id="ARBA00006971"/>
    </source>
</evidence>
<comment type="caution">
    <text evidence="20">The sequence shown here is derived from an EMBL/GenBank/DDBJ whole genome shotgun (WGS) entry which is preliminary data.</text>
</comment>
<sequence length="1118" mass="121540">MPWQSGSGGSGGGGGPWGGGSGGSGGGSGGGGPWGGRGGGNNGGGWGSGGWGPGGGNRPPDFEDVIRRGQERLRGALPGGLGGGRGLGILIAVALVLWLASGFYQVRPGQQGVVLRFGEWVNQDSLAGPGLHWHLPWPIETAVTPNVEEIRQIEVGYRGNASRTNDVAEESLMLTGDQNIIDIDFTVQWRISNAGEFLFNIRDPESTIKIAAESAMREIIGRTDIQPALTDARTEIADRTKTVLQQILNDYRAGINITEINLQDVQPPQQVVDAFEDVQRARQDLDRLRNQADAYRNKVIPEARGEAQRMIQEAEAYRERLINEAQGEAQRFLNVYEAYLQNPSITTRRMYLETVQGILSDTDKVIMQDSSGAVPYLPLNELRGTKVMQKRIALIGGILLVVLGFVAYNALFTVHQTQQALVLQFGAIKRVVQEPGLNVKLPFIQNVVYFDRRVLNLDPDPLTVVLSDQRRLIVDVFVRYRITDPVRFYETVNNEGTLRNRLDPIVNTEVRSALGEVTLASVLSEERRDLMEEIRRRVNSAVRQAAQESGVAVETETSSDVQLTDTARPASQRRGGFGIDVVDVRIGRADLSKDVSESVYDRMRAERERDAAEFRAQGQEQFQRITASADREATVIRAEAQRDADILRGEGEAERTRLLNEAFGQDAEFFDFYRSMQAYTEAIRGENSMLVLPPDNEFFRFFNSLPEGVRNAERNPEQRAESRPATPLRNGTGATDGAAGGATADERPMTDLLTALALVFVIEGCLLALFPGAPRAIYRQLSELAPETLRVFGLIAATLGVLAVWLLRTLRIAGAARCRRLGPLPRPGAGHRPRRPPRGPRVTRAPSVARVLAARLSGQALAALLLLTAAAVWAAPAAAQPEGAPISFADLADRLLPTVVNISTTQVVERGDQEDFEEMFREFFERRGQGAPPPRRRANSLGSGFIIDPDGYVVTNNHVIADADTVEVVLFDDTTFEAEVIGTDPETDLALLKVEPTFRLPSTTWGDSNSVRVGDWVLAVGNPFGLGGSVTAGIVSARGRNINAGPYDDFLQTDAAINRGNSGGPMFNLDGDVIGVNTAIFSPSGGSIGIGFAVPSAMAQNVIDSLRRFGEVRRGWLG</sequence>
<comment type="similarity">
    <text evidence="5">Belongs to the peptidase S1C family.</text>
</comment>
<evidence type="ECO:0000256" key="10">
    <source>
        <dbReference type="ARBA" id="ARBA00022764"/>
    </source>
</evidence>
<feature type="transmembrane region" description="Helical" evidence="18">
    <location>
        <begin position="392"/>
        <end position="411"/>
    </location>
</feature>
<dbReference type="Gene3D" id="1.20.5.620">
    <property type="entry name" value="F1F0 ATP synthase subunit B, membrane domain"/>
    <property type="match status" value="1"/>
</dbReference>
<proteinExistence type="inferred from homology"/>
<dbReference type="SMART" id="SM00244">
    <property type="entry name" value="PHB"/>
    <property type="match status" value="2"/>
</dbReference>
<dbReference type="GO" id="GO:0016020">
    <property type="term" value="C:membrane"/>
    <property type="evidence" value="ECO:0007669"/>
    <property type="project" value="InterPro"/>
</dbReference>